<proteinExistence type="predicted"/>
<evidence type="ECO:0000256" key="3">
    <source>
        <dbReference type="ARBA" id="ARBA00023002"/>
    </source>
</evidence>
<dbReference type="Gene3D" id="3.50.50.60">
    <property type="entry name" value="FAD/NAD(P)-binding domain"/>
    <property type="match status" value="2"/>
</dbReference>
<dbReference type="Proteomes" id="UP000471705">
    <property type="component" value="Unassembled WGS sequence"/>
</dbReference>
<dbReference type="Gene3D" id="3.40.30.10">
    <property type="entry name" value="Glutaredoxin"/>
    <property type="match status" value="1"/>
</dbReference>
<dbReference type="PRINTS" id="PR00368">
    <property type="entry name" value="FADPNR"/>
</dbReference>
<gene>
    <name evidence="5" type="ORF">GR257_22700</name>
</gene>
<dbReference type="AlphaFoldDB" id="A0A7K3VKH8"/>
<keyword evidence="2" id="KW-0285">Flavoprotein</keyword>
<dbReference type="InterPro" id="IPR014710">
    <property type="entry name" value="RmlC-like_jellyroll"/>
</dbReference>
<dbReference type="InterPro" id="IPR018490">
    <property type="entry name" value="cNMP-bd_dom_sf"/>
</dbReference>
<dbReference type="PANTHER" id="PTHR48105">
    <property type="entry name" value="THIOREDOXIN REDUCTASE 1-RELATED-RELATED"/>
    <property type="match status" value="1"/>
</dbReference>
<dbReference type="SMART" id="SM00100">
    <property type="entry name" value="cNMP"/>
    <property type="match status" value="1"/>
</dbReference>
<dbReference type="PRINTS" id="PR00469">
    <property type="entry name" value="PNDRDTASEII"/>
</dbReference>
<name>A0A7K3VKH8_RHILE</name>
<organism evidence="5 6">
    <name type="scientific">Rhizobium leguminosarum</name>
    <dbReference type="NCBI Taxonomy" id="384"/>
    <lineage>
        <taxon>Bacteria</taxon>
        <taxon>Pseudomonadati</taxon>
        <taxon>Pseudomonadota</taxon>
        <taxon>Alphaproteobacteria</taxon>
        <taxon>Hyphomicrobiales</taxon>
        <taxon>Rhizobiaceae</taxon>
        <taxon>Rhizobium/Agrobacterium group</taxon>
        <taxon>Rhizobium</taxon>
    </lineage>
</organism>
<dbReference type="SUPFAM" id="SSF51206">
    <property type="entry name" value="cAMP-binding domain-like"/>
    <property type="match status" value="1"/>
</dbReference>
<dbReference type="InterPro" id="IPR036188">
    <property type="entry name" value="FAD/NAD-bd_sf"/>
</dbReference>
<dbReference type="CDD" id="cd00038">
    <property type="entry name" value="CAP_ED"/>
    <property type="match status" value="1"/>
</dbReference>
<dbReference type="EMBL" id="WUFV01000015">
    <property type="protein sequence ID" value="NEK17639.1"/>
    <property type="molecule type" value="Genomic_DNA"/>
</dbReference>
<dbReference type="PROSITE" id="PS50042">
    <property type="entry name" value="CNMP_BINDING_3"/>
    <property type="match status" value="1"/>
</dbReference>
<sequence>MVQRAARYGHRQTVDGGEYLYRVGERNVDLFIILDGEVDILESDGRGGHTLVTTHQANQFTGELDQLSGRAVLVCAKVARPTTVLRIPRSAMLSMVRAESDIAEIMMRAFILRRARLQQNAEGGTLILGSEFSADCLRIQSFLLRNGYPHRLIDTDKDPDAREALKLFHVNEAALPVVVVEGQTSVSRPTNRDLAEILGIAETFEVNHVYDVVVVGAGPAGLAAAVYSASEGLDTIVVEAFGPGGQAGTSSRIENYLGFPLGVSGQGLASRAQVQAQRFGARLVVARAAKRLECTDHPFKVELDDGKVIASRSVVVASGARYRRLDVPGIEQFEGQGVHYAATALEGKLCAGSEAIVVGGGNSAGQAAVYLSARARHVHILVRGDGLSATMSDYLVQRITQSSSITLHTRCSVTALEGNGRLEQVRWTCDDGREVVQPAANLFLMIGAVPNTDWLAGCVDLDRNGFVVTAPGAEEMQEFGQYATSKAGIFAVGDARSRSVKRVASSVGEGSVVVHSIHSWLASLQR</sequence>
<evidence type="ECO:0000256" key="1">
    <source>
        <dbReference type="ARBA" id="ARBA00018719"/>
    </source>
</evidence>
<feature type="domain" description="Cyclic nucleotide-binding" evidence="4">
    <location>
        <begin position="1"/>
        <end position="113"/>
    </location>
</feature>
<dbReference type="InterPro" id="IPR050097">
    <property type="entry name" value="Ferredoxin-NADP_redctase_2"/>
</dbReference>
<evidence type="ECO:0000256" key="2">
    <source>
        <dbReference type="ARBA" id="ARBA00022630"/>
    </source>
</evidence>
<dbReference type="Pfam" id="PF07992">
    <property type="entry name" value="Pyr_redox_2"/>
    <property type="match status" value="1"/>
</dbReference>
<dbReference type="InterPro" id="IPR023753">
    <property type="entry name" value="FAD/NAD-binding_dom"/>
</dbReference>
<dbReference type="GO" id="GO:0016491">
    <property type="term" value="F:oxidoreductase activity"/>
    <property type="evidence" value="ECO:0007669"/>
    <property type="project" value="UniProtKB-KW"/>
</dbReference>
<dbReference type="SUPFAM" id="SSF51905">
    <property type="entry name" value="FAD/NAD(P)-binding domain"/>
    <property type="match status" value="1"/>
</dbReference>
<dbReference type="RefSeq" id="WP_164048205.1">
    <property type="nucleotide sequence ID" value="NZ_WUFV01000015.1"/>
</dbReference>
<dbReference type="Gene3D" id="2.60.120.10">
    <property type="entry name" value="Jelly Rolls"/>
    <property type="match status" value="1"/>
</dbReference>
<keyword evidence="3" id="KW-0560">Oxidoreductase</keyword>
<dbReference type="InterPro" id="IPR000595">
    <property type="entry name" value="cNMP-bd_dom"/>
</dbReference>
<evidence type="ECO:0000313" key="6">
    <source>
        <dbReference type="Proteomes" id="UP000471705"/>
    </source>
</evidence>
<protein>
    <recommendedName>
        <fullName evidence="1">Thioredoxin reductase</fullName>
    </recommendedName>
</protein>
<reference evidence="5 6" key="1">
    <citation type="submission" date="2019-12" db="EMBL/GenBank/DDBJ databases">
        <title>Rhizobium genotypes associated with high levels of biological nitrogen fixation by grain legumes in a temperate-maritime cropping system.</title>
        <authorList>
            <person name="Maluk M."/>
            <person name="Francesc Ferrando Molina F."/>
            <person name="Lopez Del Egido L."/>
            <person name="Lafos M."/>
            <person name="Langarica-Fuentes A."/>
            <person name="Gebre Yohannes G."/>
            <person name="Young M.W."/>
            <person name="Martin P."/>
            <person name="Gantlett R."/>
            <person name="Kenicer G."/>
            <person name="Hawes C."/>
            <person name="Begg G.S."/>
            <person name="Quilliam R.S."/>
            <person name="Squire G.R."/>
            <person name="Poole P.S."/>
            <person name="Young P.W."/>
            <person name="Iannetta P.M."/>
            <person name="James E.K."/>
        </authorList>
    </citation>
    <scope>NUCLEOTIDE SEQUENCE [LARGE SCALE GENOMIC DNA]</scope>
    <source>
        <strain evidence="5 6">JHI54</strain>
    </source>
</reference>
<comment type="caution">
    <text evidence="5">The sequence shown here is derived from an EMBL/GenBank/DDBJ whole genome shotgun (WGS) entry which is preliminary data.</text>
</comment>
<accession>A0A7K3VKH8</accession>
<dbReference type="Pfam" id="PF00027">
    <property type="entry name" value="cNMP_binding"/>
    <property type="match status" value="1"/>
</dbReference>
<evidence type="ECO:0000313" key="5">
    <source>
        <dbReference type="EMBL" id="NEK17639.1"/>
    </source>
</evidence>
<evidence type="ECO:0000259" key="4">
    <source>
        <dbReference type="PROSITE" id="PS50042"/>
    </source>
</evidence>